<dbReference type="Proteomes" id="UP000326924">
    <property type="component" value="Unassembled WGS sequence"/>
</dbReference>
<reference evidence="6 7" key="1">
    <citation type="submission" date="2019-09" db="EMBL/GenBank/DDBJ databases">
        <title>Draft genome of the ectomycorrhizal ascomycete Sphaerosporella brunnea.</title>
        <authorList>
            <consortium name="DOE Joint Genome Institute"/>
            <person name="Benucci G.M."/>
            <person name="Marozzi G."/>
            <person name="Antonielli L."/>
            <person name="Sanchez S."/>
            <person name="Marco P."/>
            <person name="Wang X."/>
            <person name="Falini L.B."/>
            <person name="Barry K."/>
            <person name="Haridas S."/>
            <person name="Lipzen A."/>
            <person name="Labutti K."/>
            <person name="Grigoriev I.V."/>
            <person name="Murat C."/>
            <person name="Martin F."/>
            <person name="Albertini E."/>
            <person name="Donnini D."/>
            <person name="Bonito G."/>
        </authorList>
    </citation>
    <scope>NUCLEOTIDE SEQUENCE [LARGE SCALE GENOMIC DNA]</scope>
    <source>
        <strain evidence="6 7">Sb_GMNB300</strain>
    </source>
</reference>
<dbReference type="AlphaFoldDB" id="A0A5J5EDM6"/>
<dbReference type="PANTHER" id="PTHR14237">
    <property type="entry name" value="MOLYBDOPTERIN COFACTOR SULFURASE MOSC"/>
    <property type="match status" value="1"/>
</dbReference>
<name>A0A5J5EDM6_9PEZI</name>
<dbReference type="GO" id="GO:0030151">
    <property type="term" value="F:molybdenum ion binding"/>
    <property type="evidence" value="ECO:0007669"/>
    <property type="project" value="UniProtKB-UniRule"/>
</dbReference>
<dbReference type="EMBL" id="VXIS01000411">
    <property type="protein sequence ID" value="KAA8893702.1"/>
    <property type="molecule type" value="Genomic_DNA"/>
</dbReference>
<organism evidence="6 7">
    <name type="scientific">Sphaerosporella brunnea</name>
    <dbReference type="NCBI Taxonomy" id="1250544"/>
    <lineage>
        <taxon>Eukaryota</taxon>
        <taxon>Fungi</taxon>
        <taxon>Dikarya</taxon>
        <taxon>Ascomycota</taxon>
        <taxon>Pezizomycotina</taxon>
        <taxon>Pezizomycetes</taxon>
        <taxon>Pezizales</taxon>
        <taxon>Pyronemataceae</taxon>
        <taxon>Sphaerosporella</taxon>
    </lineage>
</organism>
<dbReference type="InterPro" id="IPR015424">
    <property type="entry name" value="PyrdxlP-dep_Trfase"/>
</dbReference>
<dbReference type="Gene3D" id="3.40.640.10">
    <property type="entry name" value="Type I PLP-dependent aspartate aminotransferase-like (Major domain)"/>
    <property type="match status" value="1"/>
</dbReference>
<dbReference type="Pfam" id="PF03473">
    <property type="entry name" value="MOSC"/>
    <property type="match status" value="1"/>
</dbReference>
<comment type="catalytic activity">
    <reaction evidence="4">
        <text>Mo-molybdopterin + L-cysteine + AH2 = thio-Mo-molybdopterin + L-alanine + A + H2O</text>
        <dbReference type="Rhea" id="RHEA:42636"/>
        <dbReference type="ChEBI" id="CHEBI:13193"/>
        <dbReference type="ChEBI" id="CHEBI:15377"/>
        <dbReference type="ChEBI" id="CHEBI:17499"/>
        <dbReference type="ChEBI" id="CHEBI:35235"/>
        <dbReference type="ChEBI" id="CHEBI:57972"/>
        <dbReference type="ChEBI" id="CHEBI:71302"/>
        <dbReference type="ChEBI" id="CHEBI:82685"/>
        <dbReference type="EC" id="2.8.1.9"/>
    </reaction>
</comment>
<dbReference type="SUPFAM" id="SSF53383">
    <property type="entry name" value="PLP-dependent transferases"/>
    <property type="match status" value="1"/>
</dbReference>
<comment type="caution">
    <text evidence="6">The sequence shown here is derived from an EMBL/GenBank/DDBJ whole genome shotgun (WGS) entry which is preliminary data.</text>
</comment>
<dbReference type="Gene3D" id="3.90.1150.10">
    <property type="entry name" value="Aspartate Aminotransferase, domain 1"/>
    <property type="match status" value="1"/>
</dbReference>
<dbReference type="PROSITE" id="PS51340">
    <property type="entry name" value="MOSC"/>
    <property type="match status" value="1"/>
</dbReference>
<evidence type="ECO:0000256" key="1">
    <source>
        <dbReference type="ARBA" id="ARBA00022679"/>
    </source>
</evidence>
<gene>
    <name evidence="4" type="primary">hxB</name>
    <name evidence="6" type="ORF">FN846DRAFT_913745</name>
</gene>
<dbReference type="InterPro" id="IPR015421">
    <property type="entry name" value="PyrdxlP-dep_Trfase_major"/>
</dbReference>
<dbReference type="PANTHER" id="PTHR14237:SF80">
    <property type="entry name" value="MOLYBDENUM COFACTOR SULFURASE"/>
    <property type="match status" value="1"/>
</dbReference>
<evidence type="ECO:0000313" key="6">
    <source>
        <dbReference type="EMBL" id="KAA8893702.1"/>
    </source>
</evidence>
<evidence type="ECO:0000256" key="4">
    <source>
        <dbReference type="HAMAP-Rule" id="MF_03050"/>
    </source>
</evidence>
<feature type="domain" description="MOSC" evidence="5">
    <location>
        <begin position="619"/>
        <end position="783"/>
    </location>
</feature>
<dbReference type="GO" id="GO:0008265">
    <property type="term" value="F:molybdenum cofactor sulfurtransferase activity"/>
    <property type="evidence" value="ECO:0007669"/>
    <property type="project" value="UniProtKB-UniRule"/>
</dbReference>
<accession>A0A5J5EDM6</accession>
<keyword evidence="2 4" id="KW-0663">Pyridoxal phosphate</keyword>
<comment type="cofactor">
    <cofactor evidence="4">
        <name>pyridoxal 5'-phosphate</name>
        <dbReference type="ChEBI" id="CHEBI:597326"/>
    </cofactor>
</comment>
<evidence type="ECO:0000256" key="2">
    <source>
        <dbReference type="ARBA" id="ARBA00022898"/>
    </source>
</evidence>
<dbReference type="GO" id="GO:0006777">
    <property type="term" value="P:Mo-molybdopterin cofactor biosynthetic process"/>
    <property type="evidence" value="ECO:0007669"/>
    <property type="project" value="UniProtKB-UniRule"/>
</dbReference>
<protein>
    <recommendedName>
        <fullName evidence="4">Molybdenum cofactor sulfurase</fullName>
        <shortName evidence="4">MCS</shortName>
        <shortName evidence="4">MOS</shortName>
        <shortName evidence="4">MoCo sulfurase</shortName>
        <ecNumber evidence="4">2.8.1.9</ecNumber>
    </recommendedName>
    <alternativeName>
        <fullName evidence="4">Molybdenum cofactor sulfurtransferase</fullName>
    </alternativeName>
</protein>
<keyword evidence="3 4" id="KW-0501">Molybdenum cofactor biosynthesis</keyword>
<feature type="active site" evidence="4">
    <location>
        <position position="393"/>
    </location>
</feature>
<comment type="similarity">
    <text evidence="4">Belongs to the class-V pyridoxal-phosphate-dependent aminotransferase family. MOCOS subfamily.</text>
</comment>
<dbReference type="GO" id="GO:0016829">
    <property type="term" value="F:lyase activity"/>
    <property type="evidence" value="ECO:0007669"/>
    <property type="project" value="UniProtKB-UniRule"/>
</dbReference>
<dbReference type="InterPro" id="IPR028886">
    <property type="entry name" value="MoCo_sulfurase"/>
</dbReference>
<dbReference type="Pfam" id="PF00266">
    <property type="entry name" value="Aminotran_5"/>
    <property type="match status" value="1"/>
</dbReference>
<dbReference type="InterPro" id="IPR005302">
    <property type="entry name" value="MoCF_Sase_C"/>
</dbReference>
<dbReference type="InterPro" id="IPR005303">
    <property type="entry name" value="MOCOS_middle"/>
</dbReference>
<dbReference type="InterPro" id="IPR015422">
    <property type="entry name" value="PyrdxlP-dep_Trfase_small"/>
</dbReference>
<sequence length="823" mass="90223">MDPRRKSALAAVLANGYNLNVERDRSAEYPQLTGCTYLDHGGATLYPKSGVESFAADLCANLFGNPHSMSASSQLSTKRTEDVRLRVLKYFNADPEKFDVVFCANATAGIKLVLEGFSALKAGFRYKYHGDAHTSLIGVRELSTTTQCFVSEAQVEQWLEGRSAEPDIGLFAWPGQSNLTGRRHPVSWAGKLRAAYPNYYSLFDAAALLMTSPLDLSDAATAPDFTVLSFYKIFGLPDLGALIVRKDSNSILARRKYFGGGTVDALTIGSKFVARKQEVPHDFLEDGTIPFHSIVALGAMMTAHERLYGSPATTSKHALSLAKLARDMLSSLKHGNGRSVCKLYGGQDYSDPTTQGPTVAFNMQKADGSWVGYAEVEKLATVKNIHIRVGGMCNPGGMDAHVGLKPWEIEQNYAAGHVCSDDHDIMNGKPTGAIRISMGAMSTVDDVLTFVKFVEDFYVDKDAVRIDPEKASHAQTESIVESLTIYPIKSCSGFKIPAGIPWEIRPHGLAWDREWCLIHLGTGAALSQKAYNRMAMLRPEVNLETGILTVRVHDSPHTPSLRIPLHATPSALQNLKACASRVCGDKIMALTYSAPDVVEFFSSAVGVPCTLARLPAESSRNFKPHLATSSKKGFQRIRKSKEPKILLSNESPILIVNRSSVNKLNEEIEATGGKQAKPDVFRANIVLKDTDETKVKIPYAEDGWSFVKIGKEFFELLGPCRRCHMVCIDQDTAEKNEEPFVTLTKTRRVDGKIFFGQHAAHLPMEGSESGVPVIQVGDRVQVWGKEQQPEVEVRKIDLAGPETKKSGGFFKAMVAMVPRAFRV</sequence>
<dbReference type="InParanoid" id="A0A5J5EDM6"/>
<evidence type="ECO:0000256" key="3">
    <source>
        <dbReference type="ARBA" id="ARBA00023150"/>
    </source>
</evidence>
<comment type="function">
    <text evidence="4">Sulfurates the molybdenum cofactor. Sulfation of molybdenum is essential for xanthine dehydrogenase (XDH) and aldehyde oxidase (ADO) enzymes in which molybdenum cofactor is liganded by 1 oxygen and 1 sulfur atom in active form.</text>
</comment>
<dbReference type="SUPFAM" id="SSF141673">
    <property type="entry name" value="MOSC N-terminal domain-like"/>
    <property type="match status" value="1"/>
</dbReference>
<keyword evidence="7" id="KW-1185">Reference proteome</keyword>
<dbReference type="InterPro" id="IPR000192">
    <property type="entry name" value="Aminotrans_V_dom"/>
</dbReference>
<feature type="modified residue" description="N6-(pyridoxal phosphate)lysine" evidence="4">
    <location>
        <position position="232"/>
    </location>
</feature>
<dbReference type="Pfam" id="PF03476">
    <property type="entry name" value="MOSC_N"/>
    <property type="match status" value="1"/>
</dbReference>
<dbReference type="EC" id="2.8.1.9" evidence="4"/>
<dbReference type="OrthoDB" id="10264306at2759"/>
<evidence type="ECO:0000259" key="5">
    <source>
        <dbReference type="PROSITE" id="PS51340"/>
    </source>
</evidence>
<dbReference type="GO" id="GO:0030170">
    <property type="term" value="F:pyridoxal phosphate binding"/>
    <property type="evidence" value="ECO:0007669"/>
    <property type="project" value="UniProtKB-UniRule"/>
</dbReference>
<dbReference type="HAMAP" id="MF_03050">
    <property type="entry name" value="MOCOS"/>
    <property type="match status" value="1"/>
</dbReference>
<keyword evidence="1 4" id="KW-0808">Transferase</keyword>
<proteinExistence type="inferred from homology"/>
<evidence type="ECO:0000313" key="7">
    <source>
        <dbReference type="Proteomes" id="UP000326924"/>
    </source>
</evidence>